<protein>
    <submittedName>
        <fullName evidence="13">D-alanyl-D-alanine carboxypeptidase</fullName>
    </submittedName>
</protein>
<comment type="similarity">
    <text evidence="1 9">Belongs to the peptidase S11 family.</text>
</comment>
<evidence type="ECO:0000256" key="9">
    <source>
        <dbReference type="RuleBase" id="RU004016"/>
    </source>
</evidence>
<organism evidence="13 14">
    <name type="scientific">Streptococcus suis</name>
    <dbReference type="NCBI Taxonomy" id="1307"/>
    <lineage>
        <taxon>Bacteria</taxon>
        <taxon>Bacillati</taxon>
        <taxon>Bacillota</taxon>
        <taxon>Bacilli</taxon>
        <taxon>Lactobacillales</taxon>
        <taxon>Streptococcaceae</taxon>
        <taxon>Streptococcus</taxon>
    </lineage>
</organism>
<evidence type="ECO:0000256" key="3">
    <source>
        <dbReference type="ARBA" id="ARBA00022801"/>
    </source>
</evidence>
<dbReference type="InterPro" id="IPR000871">
    <property type="entry name" value="Beta-lactam_class-A"/>
</dbReference>
<dbReference type="Gene3D" id="3.40.710.10">
    <property type="entry name" value="DD-peptidase/beta-lactamase superfamily"/>
    <property type="match status" value="1"/>
</dbReference>
<dbReference type="Pfam" id="PF00768">
    <property type="entry name" value="Peptidase_S11"/>
    <property type="match status" value="1"/>
</dbReference>
<keyword evidence="6" id="KW-0961">Cell wall biogenesis/degradation</keyword>
<dbReference type="InterPro" id="IPR037091">
    <property type="entry name" value="Pen-bd_prot4_C_dom_sf"/>
</dbReference>
<feature type="active site" description="Proton acceptor" evidence="7">
    <location>
        <position position="74"/>
    </location>
</feature>
<keyword evidence="10" id="KW-0812">Transmembrane</keyword>
<keyword evidence="10" id="KW-0472">Membrane</keyword>
<name>A0A3R8SAZ6_STRSU</name>
<reference evidence="13 14" key="2">
    <citation type="submission" date="2018-12" db="EMBL/GenBank/DDBJ databases">
        <title>Whole-genome sequences of fifteen clinical Streptococcus suis strains isolated from pigs between 2006 and 2018.</title>
        <authorList>
            <person name="Stevens M.J.A."/>
            <person name="Cernela N."/>
            <person name="Spoerry Serrano N."/>
            <person name="Schmitt S."/>
            <person name="Schrenzel J."/>
            <person name="Stephan R."/>
        </authorList>
    </citation>
    <scope>NUCLEOTIDE SEQUENCE [LARGE SCALE GENOMIC DNA]</scope>
    <source>
        <strain evidence="13 14">PP422</strain>
    </source>
</reference>
<keyword evidence="2 11" id="KW-0732">Signal</keyword>
<evidence type="ECO:0000256" key="2">
    <source>
        <dbReference type="ARBA" id="ARBA00022729"/>
    </source>
</evidence>
<proteinExistence type="inferred from homology"/>
<evidence type="ECO:0000256" key="10">
    <source>
        <dbReference type="SAM" id="Phobius"/>
    </source>
</evidence>
<comment type="caution">
    <text evidence="13">The sequence shown here is derived from an EMBL/GenBank/DDBJ whole genome shotgun (WGS) entry which is preliminary data.</text>
</comment>
<dbReference type="Proteomes" id="UP000274117">
    <property type="component" value="Unassembled WGS sequence"/>
</dbReference>
<dbReference type="GO" id="GO:0008800">
    <property type="term" value="F:beta-lactamase activity"/>
    <property type="evidence" value="ECO:0007669"/>
    <property type="project" value="InterPro"/>
</dbReference>
<dbReference type="PANTHER" id="PTHR35333">
    <property type="entry name" value="BETA-LACTAMASE"/>
    <property type="match status" value="1"/>
</dbReference>
<dbReference type="SUPFAM" id="SSF56601">
    <property type="entry name" value="beta-lactamase/transpeptidase-like"/>
    <property type="match status" value="1"/>
</dbReference>
<keyword evidence="4" id="KW-0133">Cell shape</keyword>
<sequence length="437" mass="47302">MKKVISLVLLVCWCFTPLQSVLAAESIVDIAKAAGYPASEETAPKSSIVINADNGQILWDDNGDLVRDPASTSKVMVVYLTLEAISQGKITLDTEVVATEQDQAIAQIYALSNNNILAGVSYKVRELLTMALVPSSNVATLMLAHLIFEGDDAGFLTLMNDTAQALGMKNTVFYNATGAISEAYEGLYAPEGVDQSLANESTAKDLAILGYHMIKRHPEVLEFTNTTKVTVKEGTPNEESFEAYNHSLPGDPMGIEGVDGLKTGSSPSAGYNSIVTAKRGDTRLITVVLGASEWGDPEGEFVRHYYVNGLLEKSFADYKQATVLEPGKHTVNGEEIRIEQPLTGLVKEGEEPSLTIENNKVMLANSIDSSKGVDIVEEKPVVDTVLETTNSLISSPLMPYILLGLGIFFGLLVLLFIISRIKKKRRRVRAGGRRGSR</sequence>
<dbReference type="Gene3D" id="2.30.140.20">
    <property type="entry name" value="Penicillin-binding protein 4, C-terminal domain"/>
    <property type="match status" value="1"/>
</dbReference>
<dbReference type="InterPro" id="IPR012338">
    <property type="entry name" value="Beta-lactam/transpept-like"/>
</dbReference>
<accession>A0A3R8SAZ6</accession>
<dbReference type="AlphaFoldDB" id="A0A3R8SAZ6"/>
<evidence type="ECO:0000256" key="8">
    <source>
        <dbReference type="PIRSR" id="PIRSR618044-2"/>
    </source>
</evidence>
<dbReference type="GO" id="GO:0006508">
    <property type="term" value="P:proteolysis"/>
    <property type="evidence" value="ECO:0007669"/>
    <property type="project" value="InterPro"/>
</dbReference>
<feature type="binding site" evidence="8">
    <location>
        <position position="262"/>
    </location>
    <ligand>
        <name>substrate</name>
    </ligand>
</feature>
<dbReference type="PANTHER" id="PTHR35333:SF4">
    <property type="entry name" value="SLR0121 PROTEIN"/>
    <property type="match status" value="1"/>
</dbReference>
<keyword evidence="13" id="KW-0645">Protease</keyword>
<dbReference type="GO" id="GO:0046677">
    <property type="term" value="P:response to antibiotic"/>
    <property type="evidence" value="ECO:0007669"/>
    <property type="project" value="InterPro"/>
</dbReference>
<keyword evidence="13" id="KW-0121">Carboxypeptidase</keyword>
<feature type="transmembrane region" description="Helical" evidence="10">
    <location>
        <begin position="397"/>
        <end position="418"/>
    </location>
</feature>
<evidence type="ECO:0000256" key="7">
    <source>
        <dbReference type="PIRSR" id="PIRSR618044-1"/>
    </source>
</evidence>
<dbReference type="GO" id="GO:0071555">
    <property type="term" value="P:cell wall organization"/>
    <property type="evidence" value="ECO:0007669"/>
    <property type="project" value="UniProtKB-KW"/>
</dbReference>
<dbReference type="InterPro" id="IPR001967">
    <property type="entry name" value="Peptidase_S11_N"/>
</dbReference>
<feature type="chain" id="PRO_5018682257" evidence="11">
    <location>
        <begin position="24"/>
        <end position="437"/>
    </location>
</feature>
<dbReference type="GO" id="GO:0009252">
    <property type="term" value="P:peptidoglycan biosynthetic process"/>
    <property type="evidence" value="ECO:0007669"/>
    <property type="project" value="UniProtKB-KW"/>
</dbReference>
<evidence type="ECO:0000256" key="11">
    <source>
        <dbReference type="SAM" id="SignalP"/>
    </source>
</evidence>
<feature type="active site" evidence="7">
    <location>
        <position position="135"/>
    </location>
</feature>
<keyword evidence="5" id="KW-0573">Peptidoglycan synthesis</keyword>
<dbReference type="PRINTS" id="PR00725">
    <property type="entry name" value="DADACBPTASE1"/>
</dbReference>
<evidence type="ECO:0000313" key="14">
    <source>
        <dbReference type="Proteomes" id="UP000274117"/>
    </source>
</evidence>
<feature type="signal peptide" evidence="11">
    <location>
        <begin position="1"/>
        <end position="23"/>
    </location>
</feature>
<dbReference type="GO" id="GO:0008360">
    <property type="term" value="P:regulation of cell shape"/>
    <property type="evidence" value="ECO:0007669"/>
    <property type="project" value="UniProtKB-KW"/>
</dbReference>
<evidence type="ECO:0000259" key="12">
    <source>
        <dbReference type="Pfam" id="PF00768"/>
    </source>
</evidence>
<gene>
    <name evidence="13" type="ORF">EI998_02215</name>
</gene>
<dbReference type="GO" id="GO:0030655">
    <property type="term" value="P:beta-lactam antibiotic catabolic process"/>
    <property type="evidence" value="ECO:0007669"/>
    <property type="project" value="InterPro"/>
</dbReference>
<dbReference type="InterPro" id="IPR018044">
    <property type="entry name" value="Peptidase_S11"/>
</dbReference>
<feature type="domain" description="Peptidase S11 D-alanyl-D-alanine carboxypeptidase A N-terminal" evidence="12">
    <location>
        <begin position="40"/>
        <end position="292"/>
    </location>
</feature>
<keyword evidence="3" id="KW-0378">Hydrolase</keyword>
<keyword evidence="10" id="KW-1133">Transmembrane helix</keyword>
<evidence type="ECO:0000256" key="5">
    <source>
        <dbReference type="ARBA" id="ARBA00022984"/>
    </source>
</evidence>
<dbReference type="GO" id="GO:0009002">
    <property type="term" value="F:serine-type D-Ala-D-Ala carboxypeptidase activity"/>
    <property type="evidence" value="ECO:0007669"/>
    <property type="project" value="InterPro"/>
</dbReference>
<dbReference type="EMBL" id="RSDO01000003">
    <property type="protein sequence ID" value="RRR54678.1"/>
    <property type="molecule type" value="Genomic_DNA"/>
</dbReference>
<evidence type="ECO:0000256" key="1">
    <source>
        <dbReference type="ARBA" id="ARBA00007164"/>
    </source>
</evidence>
<feature type="active site" description="Acyl-ester intermediate" evidence="7">
    <location>
        <position position="71"/>
    </location>
</feature>
<evidence type="ECO:0000256" key="6">
    <source>
        <dbReference type="ARBA" id="ARBA00023316"/>
    </source>
</evidence>
<reference evidence="13 14" key="1">
    <citation type="submission" date="2018-11" db="EMBL/GenBank/DDBJ databases">
        <authorList>
            <person name="Stevens M.J."/>
            <person name="Cernela N."/>
            <person name="Spoerry Serrano N."/>
            <person name="Schmitt S."/>
            <person name="Schrenzel J."/>
            <person name="Stephan R."/>
        </authorList>
    </citation>
    <scope>NUCLEOTIDE SEQUENCE [LARGE SCALE GENOMIC DNA]</scope>
    <source>
        <strain evidence="13 14">PP422</strain>
    </source>
</reference>
<evidence type="ECO:0000256" key="4">
    <source>
        <dbReference type="ARBA" id="ARBA00022960"/>
    </source>
</evidence>
<evidence type="ECO:0000313" key="13">
    <source>
        <dbReference type="EMBL" id="RRR54678.1"/>
    </source>
</evidence>